<accession>A0A368XDG0</accession>
<protein>
    <submittedName>
        <fullName evidence="1">Uncharacterized protein</fullName>
    </submittedName>
</protein>
<dbReference type="Proteomes" id="UP000253647">
    <property type="component" value="Unassembled WGS sequence"/>
</dbReference>
<reference evidence="1 2" key="1">
    <citation type="submission" date="2018-07" db="EMBL/GenBank/DDBJ databases">
        <title>Freshwater and sediment microbial communities from various areas in North America, analyzing microbe dynamics in response to fracking.</title>
        <authorList>
            <person name="Lamendella R."/>
        </authorList>
    </citation>
    <scope>NUCLEOTIDE SEQUENCE [LARGE SCALE GENOMIC DNA]</scope>
    <source>
        <strain evidence="1 2">105B</strain>
    </source>
</reference>
<organism evidence="1 2">
    <name type="scientific">Marinobacter nauticus</name>
    <name type="common">Marinobacter hydrocarbonoclasticus</name>
    <name type="synonym">Marinobacter aquaeolei</name>
    <dbReference type="NCBI Taxonomy" id="2743"/>
    <lineage>
        <taxon>Bacteria</taxon>
        <taxon>Pseudomonadati</taxon>
        <taxon>Pseudomonadota</taxon>
        <taxon>Gammaproteobacteria</taxon>
        <taxon>Pseudomonadales</taxon>
        <taxon>Marinobacteraceae</taxon>
        <taxon>Marinobacter</taxon>
    </lineage>
</organism>
<proteinExistence type="predicted"/>
<comment type="caution">
    <text evidence="1">The sequence shown here is derived from an EMBL/GenBank/DDBJ whole genome shotgun (WGS) entry which is preliminary data.</text>
</comment>
<dbReference type="AlphaFoldDB" id="A0A368XDG0"/>
<name>A0A368XDG0_MARNT</name>
<dbReference type="RefSeq" id="WP_114435182.1">
    <property type="nucleotide sequence ID" value="NZ_QPJI01000016.1"/>
</dbReference>
<evidence type="ECO:0000313" key="2">
    <source>
        <dbReference type="Proteomes" id="UP000253647"/>
    </source>
</evidence>
<dbReference type="EMBL" id="QPJI01000016">
    <property type="protein sequence ID" value="RCW64074.1"/>
    <property type="molecule type" value="Genomic_DNA"/>
</dbReference>
<sequence>MSDNRSKGLHDKYLVERNDGKPLKDGAIVLEWGDSNARKGIEAFARAVREDGYGPLADDLEKRLATYDK</sequence>
<evidence type="ECO:0000313" key="1">
    <source>
        <dbReference type="EMBL" id="RCW64074.1"/>
    </source>
</evidence>
<gene>
    <name evidence="1" type="ORF">DET61_116115</name>
</gene>